<evidence type="ECO:0000313" key="2">
    <source>
        <dbReference type="EMBL" id="CAB4146167.1"/>
    </source>
</evidence>
<dbReference type="EMBL" id="LR796917">
    <property type="protein sequence ID" value="CAB4174244.1"/>
    <property type="molecule type" value="Genomic_DNA"/>
</dbReference>
<evidence type="ECO:0000313" key="11">
    <source>
        <dbReference type="EMBL" id="CAB5230677.1"/>
    </source>
</evidence>
<evidence type="ECO:0000313" key="4">
    <source>
        <dbReference type="EMBL" id="CAB4161553.1"/>
    </source>
</evidence>
<protein>
    <submittedName>
        <fullName evidence="9">Uncharacterized protein</fullName>
    </submittedName>
</protein>
<evidence type="ECO:0000313" key="8">
    <source>
        <dbReference type="EMBL" id="CAB4191974.1"/>
    </source>
</evidence>
<sequence length="159" mass="17735">MKTLNNEELEIVIGNIHKTVTHSFDAKQCSAFGILLDEDLNIQFEKIDSAYDIYEMLDTDNETLVSQINQYDMITVATCGWAAPISEEEDEYSDLPPSQHPKKRRVRLFTSANTAGKIGSSIMFSDDVDNPVYDYGSARGSMAEAVVNLMNVAKLKGMQ</sequence>
<evidence type="ECO:0000313" key="3">
    <source>
        <dbReference type="EMBL" id="CAB4150853.1"/>
    </source>
</evidence>
<dbReference type="EMBL" id="LR797492">
    <property type="protein sequence ID" value="CAB4220033.1"/>
    <property type="molecule type" value="Genomic_DNA"/>
</dbReference>
<evidence type="ECO:0000313" key="9">
    <source>
        <dbReference type="EMBL" id="CAB4216205.1"/>
    </source>
</evidence>
<proteinExistence type="predicted"/>
<reference evidence="9" key="1">
    <citation type="submission" date="2020-05" db="EMBL/GenBank/DDBJ databases">
        <authorList>
            <person name="Chiriac C."/>
            <person name="Salcher M."/>
            <person name="Ghai R."/>
            <person name="Kavagutti S V."/>
        </authorList>
    </citation>
    <scope>NUCLEOTIDE SEQUENCE</scope>
</reference>
<dbReference type="EMBL" id="LR797434">
    <property type="protein sequence ID" value="CAB4216205.1"/>
    <property type="molecule type" value="Genomic_DNA"/>
</dbReference>
<dbReference type="EMBL" id="LR796305">
    <property type="protein sequence ID" value="CAB4135665.1"/>
    <property type="molecule type" value="Genomic_DNA"/>
</dbReference>
<evidence type="ECO:0000313" key="5">
    <source>
        <dbReference type="EMBL" id="CAB4174244.1"/>
    </source>
</evidence>
<dbReference type="EMBL" id="LR796709">
    <property type="protein sequence ID" value="CAB4161553.1"/>
    <property type="molecule type" value="Genomic_DNA"/>
</dbReference>
<evidence type="ECO:0000313" key="10">
    <source>
        <dbReference type="EMBL" id="CAB4220033.1"/>
    </source>
</evidence>
<name>A0A6J5SNL6_9CAUD</name>
<dbReference type="EMBL" id="LR798423">
    <property type="protein sequence ID" value="CAB5230677.1"/>
    <property type="molecule type" value="Genomic_DNA"/>
</dbReference>
<dbReference type="EMBL" id="LR797130">
    <property type="protein sequence ID" value="CAB4188870.1"/>
    <property type="molecule type" value="Genomic_DNA"/>
</dbReference>
<evidence type="ECO:0000313" key="6">
    <source>
        <dbReference type="EMBL" id="CAB4179563.1"/>
    </source>
</evidence>
<evidence type="ECO:0000313" key="1">
    <source>
        <dbReference type="EMBL" id="CAB4135665.1"/>
    </source>
</evidence>
<organism evidence="9">
    <name type="scientific">uncultured Caudovirales phage</name>
    <dbReference type="NCBI Taxonomy" id="2100421"/>
    <lineage>
        <taxon>Viruses</taxon>
        <taxon>Duplodnaviria</taxon>
        <taxon>Heunggongvirae</taxon>
        <taxon>Uroviricota</taxon>
        <taxon>Caudoviricetes</taxon>
        <taxon>Peduoviridae</taxon>
        <taxon>Maltschvirus</taxon>
        <taxon>Maltschvirus maltsch</taxon>
    </lineage>
</organism>
<evidence type="ECO:0000313" key="7">
    <source>
        <dbReference type="EMBL" id="CAB4188870.1"/>
    </source>
</evidence>
<dbReference type="EMBL" id="LR796980">
    <property type="protein sequence ID" value="CAB4179563.1"/>
    <property type="molecule type" value="Genomic_DNA"/>
</dbReference>
<dbReference type="EMBL" id="LR796461">
    <property type="protein sequence ID" value="CAB4146167.1"/>
    <property type="molecule type" value="Genomic_DNA"/>
</dbReference>
<gene>
    <name evidence="6" type="ORF">UFOVP1031_147</name>
    <name evidence="7" type="ORF">UFOVP1172_145</name>
    <name evidence="8" type="ORF">UFOVP1240_50</name>
    <name evidence="9" type="ORF">UFOVP1486_107</name>
    <name evidence="11" type="ORF">UFOVP1578_62</name>
    <name evidence="10" type="ORF">UFOVP1630_54</name>
    <name evidence="1" type="ORF">UFOVP288_67</name>
    <name evidence="2" type="ORF">UFOVP483_129</name>
    <name evidence="3" type="ORF">UFOVP573_48</name>
    <name evidence="4" type="ORF">UFOVP769_67</name>
    <name evidence="5" type="ORF">UFOVP962_35</name>
</gene>
<accession>A0A6J5SNL6</accession>
<dbReference type="EMBL" id="LR797180">
    <property type="protein sequence ID" value="CAB4191974.1"/>
    <property type="molecule type" value="Genomic_DNA"/>
</dbReference>
<dbReference type="EMBL" id="LR796548">
    <property type="protein sequence ID" value="CAB4150853.1"/>
    <property type="molecule type" value="Genomic_DNA"/>
</dbReference>